<feature type="region of interest" description="Disordered" evidence="1">
    <location>
        <begin position="98"/>
        <end position="130"/>
    </location>
</feature>
<feature type="domain" description="BHLH" evidence="2">
    <location>
        <begin position="64"/>
        <end position="143"/>
    </location>
</feature>
<reference evidence="3" key="1">
    <citation type="journal article" date="2020" name="Fungal Divers.">
        <title>Resolving the Mortierellaceae phylogeny through synthesis of multi-gene phylogenetics and phylogenomics.</title>
        <authorList>
            <person name="Vandepol N."/>
            <person name="Liber J."/>
            <person name="Desiro A."/>
            <person name="Na H."/>
            <person name="Kennedy M."/>
            <person name="Barry K."/>
            <person name="Grigoriev I.V."/>
            <person name="Miller A.N."/>
            <person name="O'Donnell K."/>
            <person name="Stajich J.E."/>
            <person name="Bonito G."/>
        </authorList>
    </citation>
    <scope>NUCLEOTIDE SEQUENCE</scope>
    <source>
        <strain evidence="3">REB-010B</strain>
    </source>
</reference>
<proteinExistence type="predicted"/>
<dbReference type="InterPro" id="IPR011598">
    <property type="entry name" value="bHLH_dom"/>
</dbReference>
<protein>
    <recommendedName>
        <fullName evidence="2">BHLH domain-containing protein</fullName>
    </recommendedName>
</protein>
<evidence type="ECO:0000313" key="4">
    <source>
        <dbReference type="Proteomes" id="UP000738325"/>
    </source>
</evidence>
<feature type="non-terminal residue" evidence="3">
    <location>
        <position position="1"/>
    </location>
</feature>
<dbReference type="Gene3D" id="4.10.280.10">
    <property type="entry name" value="Helix-loop-helix DNA-binding domain"/>
    <property type="match status" value="1"/>
</dbReference>
<comment type="caution">
    <text evidence="3">The sequence shown here is derived from an EMBL/GenBank/DDBJ whole genome shotgun (WGS) entry which is preliminary data.</text>
</comment>
<name>A0A9P6R6Q7_9FUNG</name>
<evidence type="ECO:0000313" key="3">
    <source>
        <dbReference type="EMBL" id="KAG0311006.1"/>
    </source>
</evidence>
<dbReference type="Pfam" id="PF00010">
    <property type="entry name" value="HLH"/>
    <property type="match status" value="1"/>
</dbReference>
<dbReference type="OrthoDB" id="690068at2759"/>
<dbReference type="PROSITE" id="PS50888">
    <property type="entry name" value="BHLH"/>
    <property type="match status" value="1"/>
</dbReference>
<evidence type="ECO:0000259" key="2">
    <source>
        <dbReference type="PROSITE" id="PS50888"/>
    </source>
</evidence>
<feature type="compositionally biased region" description="Low complexity" evidence="1">
    <location>
        <begin position="275"/>
        <end position="295"/>
    </location>
</feature>
<dbReference type="AlphaFoldDB" id="A0A9P6R6Q7"/>
<evidence type="ECO:0000256" key="1">
    <source>
        <dbReference type="SAM" id="MobiDB-lite"/>
    </source>
</evidence>
<organism evidence="3 4">
    <name type="scientific">Dissophora globulifera</name>
    <dbReference type="NCBI Taxonomy" id="979702"/>
    <lineage>
        <taxon>Eukaryota</taxon>
        <taxon>Fungi</taxon>
        <taxon>Fungi incertae sedis</taxon>
        <taxon>Mucoromycota</taxon>
        <taxon>Mortierellomycotina</taxon>
        <taxon>Mortierellomycetes</taxon>
        <taxon>Mortierellales</taxon>
        <taxon>Mortierellaceae</taxon>
        <taxon>Dissophora</taxon>
    </lineage>
</organism>
<feature type="compositionally biased region" description="Low complexity" evidence="1">
    <location>
        <begin position="306"/>
        <end position="343"/>
    </location>
</feature>
<feature type="compositionally biased region" description="Low complexity" evidence="1">
    <location>
        <begin position="163"/>
        <end position="194"/>
    </location>
</feature>
<dbReference type="Proteomes" id="UP000738325">
    <property type="component" value="Unassembled WGS sequence"/>
</dbReference>
<feature type="compositionally biased region" description="Low complexity" evidence="1">
    <location>
        <begin position="240"/>
        <end position="265"/>
    </location>
</feature>
<gene>
    <name evidence="3" type="ORF">BGZ99_010448</name>
</gene>
<keyword evidence="4" id="KW-1185">Reference proteome</keyword>
<dbReference type="InterPro" id="IPR036638">
    <property type="entry name" value="HLH_DNA-bd_sf"/>
</dbReference>
<dbReference type="SUPFAM" id="SSF47459">
    <property type="entry name" value="HLH, helix-loop-helix DNA-binding domain"/>
    <property type="match status" value="1"/>
</dbReference>
<dbReference type="GO" id="GO:0046983">
    <property type="term" value="F:protein dimerization activity"/>
    <property type="evidence" value="ECO:0007669"/>
    <property type="project" value="InterPro"/>
</dbReference>
<accession>A0A9P6R6Q7</accession>
<feature type="region of interest" description="Disordered" evidence="1">
    <location>
        <begin position="223"/>
        <end position="366"/>
    </location>
</feature>
<feature type="region of interest" description="Disordered" evidence="1">
    <location>
        <begin position="160"/>
        <end position="194"/>
    </location>
</feature>
<dbReference type="EMBL" id="JAAAIP010000983">
    <property type="protein sequence ID" value="KAG0311006.1"/>
    <property type="molecule type" value="Genomic_DNA"/>
</dbReference>
<feature type="compositionally biased region" description="Low complexity" evidence="1">
    <location>
        <begin position="350"/>
        <end position="366"/>
    </location>
</feature>
<sequence length="366" mass="39547">TQPEIHFATHTHKHPYTHTLMTATSSATAASSAAPSKNVFRLHGVNVLNRKNIDSVSRLTALEKRRATHILDERQRRDTMNQLLGELANLVRESAAEAQQQYLEQQEQHQQKQLNPDGSEKKPPVKSNSITTLRNAIAEIRRLRSYAGLETATQPCAASLQVASSSPSTPSASRSSSPTAAPQHHSRSSTQQQHLPALAPLASHYAPLSKSYAGQTAYIPAPMAPHHQLQSPPLSPSSPAPQHYASSCSSASSVSPSSMPIHHSSQGPTLPSLFAPDSPVAAAASAYTPSHTPSSQYYQAPPATARYHSSSPYPQHSQYSQYSPRYEPTSSYSSRSLSPSLSSAGSMMLPQPYMQHPSYQSPPSSY</sequence>